<comment type="similarity">
    <text evidence="1">Belongs to the peptidase C15 family.</text>
</comment>
<dbReference type="SUPFAM" id="SSF53182">
    <property type="entry name" value="Pyrrolidone carboxyl peptidase (pyroglutamate aminopeptidase)"/>
    <property type="match status" value="1"/>
</dbReference>
<reference evidence="6 7" key="1">
    <citation type="journal article" date="2013" name="PLoS Genet.">
        <title>Distinctive expansion of potential virulence genes in the genome of the oomycete fish pathogen Saprolegnia parasitica.</title>
        <authorList>
            <person name="Jiang R.H."/>
            <person name="de Bruijn I."/>
            <person name="Haas B.J."/>
            <person name="Belmonte R."/>
            <person name="Lobach L."/>
            <person name="Christie J."/>
            <person name="van den Ackerveken G."/>
            <person name="Bottin A."/>
            <person name="Bulone V."/>
            <person name="Diaz-Moreno S.M."/>
            <person name="Dumas B."/>
            <person name="Fan L."/>
            <person name="Gaulin E."/>
            <person name="Govers F."/>
            <person name="Grenville-Briggs L.J."/>
            <person name="Horner N.R."/>
            <person name="Levin J.Z."/>
            <person name="Mammella M."/>
            <person name="Meijer H.J."/>
            <person name="Morris P."/>
            <person name="Nusbaum C."/>
            <person name="Oome S."/>
            <person name="Phillips A.J."/>
            <person name="van Rooyen D."/>
            <person name="Rzeszutek E."/>
            <person name="Saraiva M."/>
            <person name="Secombes C.J."/>
            <person name="Seidl M.F."/>
            <person name="Snel B."/>
            <person name="Stassen J.H."/>
            <person name="Sykes S."/>
            <person name="Tripathy S."/>
            <person name="van den Berg H."/>
            <person name="Vega-Arreguin J.C."/>
            <person name="Wawra S."/>
            <person name="Young S.K."/>
            <person name="Zeng Q."/>
            <person name="Dieguez-Uribeondo J."/>
            <person name="Russ C."/>
            <person name="Tyler B.M."/>
            <person name="van West P."/>
        </authorList>
    </citation>
    <scope>NUCLEOTIDE SEQUENCE [LARGE SCALE GENOMIC DNA]</scope>
    <source>
        <strain evidence="6 7">CBS 223.65</strain>
    </source>
</reference>
<organism evidence="6 7">
    <name type="scientific">Saprolegnia parasitica (strain CBS 223.65)</name>
    <dbReference type="NCBI Taxonomy" id="695850"/>
    <lineage>
        <taxon>Eukaryota</taxon>
        <taxon>Sar</taxon>
        <taxon>Stramenopiles</taxon>
        <taxon>Oomycota</taxon>
        <taxon>Saprolegniomycetes</taxon>
        <taxon>Saprolegniales</taxon>
        <taxon>Saprolegniaceae</taxon>
        <taxon>Saprolegnia</taxon>
    </lineage>
</organism>
<evidence type="ECO:0000313" key="7">
    <source>
        <dbReference type="Proteomes" id="UP000030745"/>
    </source>
</evidence>
<dbReference type="PANTHER" id="PTHR23402:SF1">
    <property type="entry name" value="PYROGLUTAMYL-PEPTIDASE I"/>
    <property type="match status" value="1"/>
</dbReference>
<name>A0A067D7B8_SAPPC</name>
<sequence length="192" mass="20776">MKVIVTGFGQFGKIVENPTTALAQKLEGNANATAVFVLEVSADGLNEALAPYWAEAEASDEPFIFLHMGVSHKGTAINLEQVGYNVADFRIPDMRGWEPAAEPIAPNGPESYSTSLPVEKLAAALGPHTTVSTDPGRYICNYVYFKSLAVTHTKAHQHALFVHVPEFTVVSEADQLATIEHLLVLLRAMDEA</sequence>
<dbReference type="InterPro" id="IPR016125">
    <property type="entry name" value="Peptidase_C15-like"/>
</dbReference>
<dbReference type="PRINTS" id="PR00706">
    <property type="entry name" value="PYROGLUPTASE"/>
</dbReference>
<evidence type="ECO:0000256" key="2">
    <source>
        <dbReference type="ARBA" id="ARBA00022490"/>
    </source>
</evidence>
<dbReference type="InterPro" id="IPR000816">
    <property type="entry name" value="Peptidase_C15"/>
</dbReference>
<evidence type="ECO:0000256" key="4">
    <source>
        <dbReference type="ARBA" id="ARBA00022801"/>
    </source>
</evidence>
<keyword evidence="4" id="KW-0378">Hydrolase</keyword>
<keyword evidence="5" id="KW-0788">Thiol protease</keyword>
<dbReference type="OMA" id="PGRFVCN"/>
<dbReference type="GeneID" id="24123269"/>
<evidence type="ECO:0008006" key="8">
    <source>
        <dbReference type="Google" id="ProtNLM"/>
    </source>
</evidence>
<protein>
    <recommendedName>
        <fullName evidence="8">Pyroglutamyl-peptidase I</fullName>
    </recommendedName>
</protein>
<keyword evidence="7" id="KW-1185">Reference proteome</keyword>
<dbReference type="RefSeq" id="XP_012194248.1">
    <property type="nucleotide sequence ID" value="XM_012338858.1"/>
</dbReference>
<dbReference type="GO" id="GO:0006508">
    <property type="term" value="P:proteolysis"/>
    <property type="evidence" value="ECO:0007669"/>
    <property type="project" value="UniProtKB-KW"/>
</dbReference>
<gene>
    <name evidence="6" type="ORF">SPRG_00634</name>
</gene>
<dbReference type="Gene3D" id="3.40.630.20">
    <property type="entry name" value="Peptidase C15, pyroglutamyl peptidase I-like"/>
    <property type="match status" value="1"/>
</dbReference>
<keyword evidence="3" id="KW-0645">Protease</keyword>
<dbReference type="VEuPathDB" id="FungiDB:SPRG_00634"/>
<dbReference type="PANTHER" id="PTHR23402">
    <property type="entry name" value="PROTEASE FAMILY C15 PYROGLUTAMYL-PEPTIDASE I-RELATED"/>
    <property type="match status" value="1"/>
</dbReference>
<accession>A0A067D7B8</accession>
<evidence type="ECO:0000313" key="6">
    <source>
        <dbReference type="EMBL" id="KDO34571.1"/>
    </source>
</evidence>
<dbReference type="PIRSF" id="PIRSF015592">
    <property type="entry name" value="Prld-crbxl_pptds"/>
    <property type="match status" value="1"/>
</dbReference>
<evidence type="ECO:0000256" key="3">
    <source>
        <dbReference type="ARBA" id="ARBA00022670"/>
    </source>
</evidence>
<dbReference type="KEGG" id="spar:SPRG_00634"/>
<dbReference type="OrthoDB" id="407146at2759"/>
<evidence type="ECO:0000256" key="1">
    <source>
        <dbReference type="ARBA" id="ARBA00006641"/>
    </source>
</evidence>
<dbReference type="Pfam" id="PF01470">
    <property type="entry name" value="Peptidase_C15"/>
    <property type="match status" value="1"/>
</dbReference>
<dbReference type="GO" id="GO:0016920">
    <property type="term" value="F:pyroglutamyl-peptidase activity"/>
    <property type="evidence" value="ECO:0007669"/>
    <property type="project" value="InterPro"/>
</dbReference>
<dbReference type="AlphaFoldDB" id="A0A067D7B8"/>
<dbReference type="InterPro" id="IPR036440">
    <property type="entry name" value="Peptidase_C15-like_sf"/>
</dbReference>
<dbReference type="EMBL" id="KK583190">
    <property type="protein sequence ID" value="KDO34571.1"/>
    <property type="molecule type" value="Genomic_DNA"/>
</dbReference>
<evidence type="ECO:0000256" key="5">
    <source>
        <dbReference type="ARBA" id="ARBA00022807"/>
    </source>
</evidence>
<dbReference type="GO" id="GO:0005829">
    <property type="term" value="C:cytosol"/>
    <property type="evidence" value="ECO:0007669"/>
    <property type="project" value="InterPro"/>
</dbReference>
<proteinExistence type="inferred from homology"/>
<keyword evidence="2" id="KW-0963">Cytoplasm</keyword>
<dbReference type="Proteomes" id="UP000030745">
    <property type="component" value="Unassembled WGS sequence"/>
</dbReference>